<dbReference type="AlphaFoldDB" id="A0AAV3SAL3"/>
<sequence>MALDNVSDTVARLMTWIDPEHDFTAFPVPPLRSPAAHIHLQQMDVDRETHARTVVERLSPPVEALVPLETGHRVLAVESLPDVTARGKPHDATTWDCYSDQLRPGEYLGIHLTEAPERRLETLRERGFDRREADAPGSDVADARWNVLHCWIHAPDMGEWNGLSGSLSAVVMALPRPYTLVGSYTVAPDGTRLTYETELMVEYDAYRAALAATPTAIAPTHTTDTLLGTG</sequence>
<reference evidence="1" key="2">
    <citation type="submission" date="2023-12" db="EMBL/GenBank/DDBJ databases">
        <authorList>
            <person name="Sun Q."/>
            <person name="Inoue M."/>
        </authorList>
    </citation>
    <scope>NUCLEOTIDE SEQUENCE</scope>
    <source>
        <strain evidence="1">JCM 12289</strain>
    </source>
</reference>
<accession>A0AAV3SAL3</accession>
<organism evidence="1 2">
    <name type="scientific">Halococcus dombrowskii</name>
    <dbReference type="NCBI Taxonomy" id="179637"/>
    <lineage>
        <taxon>Archaea</taxon>
        <taxon>Methanobacteriati</taxon>
        <taxon>Methanobacteriota</taxon>
        <taxon>Stenosarchaea group</taxon>
        <taxon>Halobacteria</taxon>
        <taxon>Halobacteriales</taxon>
        <taxon>Halococcaceae</taxon>
        <taxon>Halococcus</taxon>
    </lineage>
</organism>
<dbReference type="Proteomes" id="UP001500962">
    <property type="component" value="Unassembled WGS sequence"/>
</dbReference>
<gene>
    <name evidence="1" type="ORF">GCM10008985_00260</name>
</gene>
<protein>
    <recommendedName>
        <fullName evidence="3">DUF4241 domain-containing protein</fullName>
    </recommendedName>
</protein>
<proteinExistence type="predicted"/>
<evidence type="ECO:0000313" key="2">
    <source>
        <dbReference type="Proteomes" id="UP001500962"/>
    </source>
</evidence>
<comment type="caution">
    <text evidence="1">The sequence shown here is derived from an EMBL/GenBank/DDBJ whole genome shotgun (WGS) entry which is preliminary data.</text>
</comment>
<evidence type="ECO:0008006" key="3">
    <source>
        <dbReference type="Google" id="ProtNLM"/>
    </source>
</evidence>
<evidence type="ECO:0000313" key="1">
    <source>
        <dbReference type="EMBL" id="GAA0448897.1"/>
    </source>
</evidence>
<name>A0AAV3SAL3_HALDO</name>
<dbReference type="EMBL" id="BAAADN010000001">
    <property type="protein sequence ID" value="GAA0448897.1"/>
    <property type="molecule type" value="Genomic_DNA"/>
</dbReference>
<dbReference type="RefSeq" id="WP_343749915.1">
    <property type="nucleotide sequence ID" value="NZ_BAAADN010000001.1"/>
</dbReference>
<reference evidence="1" key="1">
    <citation type="journal article" date="2014" name="Int. J. Syst. Evol. Microbiol.">
        <title>Complete genome sequence of Corynebacterium casei LMG S-19264T (=DSM 44701T), isolated from a smear-ripened cheese.</title>
        <authorList>
            <consortium name="US DOE Joint Genome Institute (JGI-PGF)"/>
            <person name="Walter F."/>
            <person name="Albersmeier A."/>
            <person name="Kalinowski J."/>
            <person name="Ruckert C."/>
        </authorList>
    </citation>
    <scope>NUCLEOTIDE SEQUENCE</scope>
    <source>
        <strain evidence="1">JCM 12289</strain>
    </source>
</reference>